<dbReference type="EMBL" id="PDDX01000001">
    <property type="protein sequence ID" value="PHI28420.1"/>
    <property type="molecule type" value="Genomic_DNA"/>
</dbReference>
<reference evidence="15 17" key="3">
    <citation type="submission" date="2019-03" db="EMBL/GenBank/DDBJ databases">
        <authorList>
            <consortium name="Pathogen Informatics"/>
        </authorList>
    </citation>
    <scope>NUCLEOTIDE SEQUENCE [LARGE SCALE GENOMIC DNA]</scope>
    <source>
        <strain evidence="15 17">NCTC12282</strain>
    </source>
</reference>
<keyword evidence="5 12" id="KW-0138">CF(0)</keyword>
<dbReference type="InterPro" id="IPR023011">
    <property type="entry name" value="ATP_synth_F0_asu_AS"/>
</dbReference>
<keyword evidence="3 12" id="KW-0813">Transport</keyword>
<organism evidence="14 16">
    <name type="scientific">Budvicia aquatica</name>
    <dbReference type="NCBI Taxonomy" id="82979"/>
    <lineage>
        <taxon>Bacteria</taxon>
        <taxon>Pseudomonadati</taxon>
        <taxon>Pseudomonadota</taxon>
        <taxon>Gammaproteobacteria</taxon>
        <taxon>Enterobacterales</taxon>
        <taxon>Budviciaceae</taxon>
        <taxon>Budvicia</taxon>
    </lineage>
</organism>
<proteinExistence type="inferred from homology"/>
<dbReference type="Pfam" id="PF00119">
    <property type="entry name" value="ATP-synt_A"/>
    <property type="match status" value="1"/>
</dbReference>
<evidence type="ECO:0000256" key="5">
    <source>
        <dbReference type="ARBA" id="ARBA00022547"/>
    </source>
</evidence>
<feature type="transmembrane region" description="Helical" evidence="12">
    <location>
        <begin position="149"/>
        <end position="168"/>
    </location>
</feature>
<dbReference type="RefSeq" id="WP_029094801.1">
    <property type="nucleotide sequence ID" value="NZ_BRLG01000013.1"/>
</dbReference>
<comment type="subcellular location">
    <subcellularLocation>
        <location evidence="12 13">Cell membrane</location>
        <topology evidence="12 13">Multi-pass membrane protein</topology>
    </subcellularLocation>
    <subcellularLocation>
        <location evidence="1">Membrane</location>
        <topology evidence="1">Multi-pass membrane protein</topology>
    </subcellularLocation>
</comment>
<evidence type="ECO:0000256" key="7">
    <source>
        <dbReference type="ARBA" id="ARBA00022781"/>
    </source>
</evidence>
<dbReference type="PANTHER" id="PTHR42823">
    <property type="entry name" value="ATP SYNTHASE SUBUNIT A, CHLOROPLASTIC"/>
    <property type="match status" value="1"/>
</dbReference>
<dbReference type="CDD" id="cd00310">
    <property type="entry name" value="ATP-synt_Fo_a_6"/>
    <property type="match status" value="1"/>
</dbReference>
<dbReference type="FunFam" id="1.20.120.220:FF:000002">
    <property type="entry name" value="ATP synthase subunit a"/>
    <property type="match status" value="1"/>
</dbReference>
<dbReference type="PRINTS" id="PR00123">
    <property type="entry name" value="ATPASEA"/>
</dbReference>
<sequence>MSASGEISSPKDYISHHLNNLQLDLRSLELVQPGSDSPGFWTINIDSMFFSIVLGLLFLYIFRRVAVKASSGVPGKLQCAVELIIGFVNGTVKDMYQGNSKVIAPLALTVFVWVFLMNAMDLLPIDLLPYIGEHVFGLPALRVVPTADVSITLSMAIGVFILILFYSIKMKGISGFVKELTMQPFNHWAFIPINLILEGVSLLSKPVSLGLRLFGNMYAGELIFILIAGLLPWWSQWLLNVPWAIFHILIITLQAFIFMVLTIVYLAMASEEH</sequence>
<keyword evidence="9 12" id="KW-0406">Ion transport</keyword>
<dbReference type="Proteomes" id="UP000224974">
    <property type="component" value="Unassembled WGS sequence"/>
</dbReference>
<protein>
    <recommendedName>
        <fullName evidence="12 13">ATP synthase subunit a</fullName>
    </recommendedName>
    <alternativeName>
        <fullName evidence="12">ATP synthase F0 sector subunit a</fullName>
    </alternativeName>
    <alternativeName>
        <fullName evidence="12">F-ATPase subunit 6</fullName>
    </alternativeName>
</protein>
<dbReference type="HAMAP" id="MF_01393">
    <property type="entry name" value="ATP_synth_a_bact"/>
    <property type="match status" value="1"/>
</dbReference>
<evidence type="ECO:0000313" key="14">
    <source>
        <dbReference type="EMBL" id="PHI28420.1"/>
    </source>
</evidence>
<dbReference type="Gene3D" id="1.20.120.220">
    <property type="entry name" value="ATP synthase, F0 complex, subunit A"/>
    <property type="match status" value="1"/>
</dbReference>
<keyword evidence="4 12" id="KW-1003">Cell membrane</keyword>
<dbReference type="GO" id="GO:0045259">
    <property type="term" value="C:proton-transporting ATP synthase complex"/>
    <property type="evidence" value="ECO:0007669"/>
    <property type="project" value="UniProtKB-KW"/>
</dbReference>
<evidence type="ECO:0000256" key="12">
    <source>
        <dbReference type="HAMAP-Rule" id="MF_01393"/>
    </source>
</evidence>
<comment type="similarity">
    <text evidence="2 12 13">Belongs to the ATPase A chain family.</text>
</comment>
<keyword evidence="14" id="KW-0378">Hydrolase</keyword>
<keyword evidence="8 12" id="KW-1133">Transmembrane helix</keyword>
<feature type="transmembrane region" description="Helical" evidence="12">
    <location>
        <begin position="40"/>
        <end position="62"/>
    </location>
</feature>
<dbReference type="GO" id="GO:0046933">
    <property type="term" value="F:proton-transporting ATP synthase activity, rotational mechanism"/>
    <property type="evidence" value="ECO:0007669"/>
    <property type="project" value="UniProtKB-UniRule"/>
</dbReference>
<comment type="function">
    <text evidence="12 13">Key component of the proton channel; it plays a direct role in the translocation of protons across the membrane.</text>
</comment>
<evidence type="ECO:0000256" key="6">
    <source>
        <dbReference type="ARBA" id="ARBA00022692"/>
    </source>
</evidence>
<evidence type="ECO:0000256" key="11">
    <source>
        <dbReference type="ARBA" id="ARBA00023310"/>
    </source>
</evidence>
<evidence type="ECO:0000256" key="8">
    <source>
        <dbReference type="ARBA" id="ARBA00022989"/>
    </source>
</evidence>
<evidence type="ECO:0000313" key="15">
    <source>
        <dbReference type="EMBL" id="VFS46334.1"/>
    </source>
</evidence>
<dbReference type="SUPFAM" id="SSF81336">
    <property type="entry name" value="F1F0 ATP synthase subunit A"/>
    <property type="match status" value="1"/>
</dbReference>
<keyword evidence="6 12" id="KW-0812">Transmembrane</keyword>
<dbReference type="STRING" id="1111728.GCA_000427805_02071"/>
<evidence type="ECO:0000256" key="9">
    <source>
        <dbReference type="ARBA" id="ARBA00023065"/>
    </source>
</evidence>
<evidence type="ECO:0000256" key="4">
    <source>
        <dbReference type="ARBA" id="ARBA00022475"/>
    </source>
</evidence>
<dbReference type="Proteomes" id="UP000373449">
    <property type="component" value="Unassembled WGS sequence"/>
</dbReference>
<dbReference type="NCBIfam" id="TIGR01131">
    <property type="entry name" value="ATP_synt_6_or_A"/>
    <property type="match status" value="1"/>
</dbReference>
<dbReference type="GO" id="GO:0005886">
    <property type="term" value="C:plasma membrane"/>
    <property type="evidence" value="ECO:0007669"/>
    <property type="project" value="UniProtKB-SubCell"/>
</dbReference>
<keyword evidence="16" id="KW-1185">Reference proteome</keyword>
<evidence type="ECO:0000256" key="13">
    <source>
        <dbReference type="RuleBase" id="RU000483"/>
    </source>
</evidence>
<dbReference type="EMBL" id="CAADJA010000002">
    <property type="protein sequence ID" value="VFS46334.1"/>
    <property type="molecule type" value="Genomic_DNA"/>
</dbReference>
<feature type="transmembrane region" description="Helical" evidence="12">
    <location>
        <begin position="213"/>
        <end position="235"/>
    </location>
</feature>
<keyword evidence="11 12" id="KW-0066">ATP synthesis</keyword>
<evidence type="ECO:0000313" key="17">
    <source>
        <dbReference type="Proteomes" id="UP000373449"/>
    </source>
</evidence>
<feature type="transmembrane region" description="Helical" evidence="12">
    <location>
        <begin position="102"/>
        <end position="120"/>
    </location>
</feature>
<dbReference type="PANTHER" id="PTHR42823:SF3">
    <property type="entry name" value="ATP SYNTHASE SUBUNIT A, CHLOROPLASTIC"/>
    <property type="match status" value="1"/>
</dbReference>
<dbReference type="OrthoDB" id="9789241at2"/>
<dbReference type="GO" id="GO:0042777">
    <property type="term" value="P:proton motive force-driven plasma membrane ATP synthesis"/>
    <property type="evidence" value="ECO:0007669"/>
    <property type="project" value="TreeGrafter"/>
</dbReference>
<accession>A0A2C6BWA3</accession>
<evidence type="ECO:0000256" key="3">
    <source>
        <dbReference type="ARBA" id="ARBA00022448"/>
    </source>
</evidence>
<gene>
    <name evidence="12 15" type="primary">atpB</name>
    <name evidence="14" type="ORF">CRN84_03300</name>
    <name evidence="15" type="ORF">NCTC12282_01243</name>
</gene>
<dbReference type="InterPro" id="IPR000568">
    <property type="entry name" value="ATP_synth_F0_asu"/>
</dbReference>
<dbReference type="AlphaFoldDB" id="A0A2C6BWA3"/>
<name>A0A2C6BWA3_9GAMM</name>
<reference evidence="14" key="1">
    <citation type="submission" date="2017-09" db="EMBL/GenBank/DDBJ databases">
        <title>FDA dAtabase for Regulatory Grade micrObial Sequences (FDA-ARGOS): Supporting development and validation of Infectious Disease Dx tests.</title>
        <authorList>
            <person name="Minogue T."/>
            <person name="Wolcott M."/>
            <person name="Wasieloski L."/>
            <person name="Aguilar W."/>
            <person name="Moore D."/>
            <person name="Tallon L.J."/>
            <person name="Sadzewicz L."/>
            <person name="Ott S."/>
            <person name="Zhao X."/>
            <person name="Nagaraj S."/>
            <person name="Vavikolanu K."/>
            <person name="Aluvathingal J."/>
            <person name="Nadendla S."/>
            <person name="Sichtig H."/>
        </authorList>
    </citation>
    <scope>NUCLEOTIDE SEQUENCE</scope>
    <source>
        <strain evidence="14">FDAARGOS_387</strain>
    </source>
</reference>
<evidence type="ECO:0000313" key="16">
    <source>
        <dbReference type="Proteomes" id="UP000224974"/>
    </source>
</evidence>
<evidence type="ECO:0000256" key="2">
    <source>
        <dbReference type="ARBA" id="ARBA00006810"/>
    </source>
</evidence>
<feature type="transmembrane region" description="Helical" evidence="12">
    <location>
        <begin position="241"/>
        <end position="267"/>
    </location>
</feature>
<keyword evidence="7 12" id="KW-0375">Hydrogen ion transport</keyword>
<evidence type="ECO:0000256" key="10">
    <source>
        <dbReference type="ARBA" id="ARBA00023136"/>
    </source>
</evidence>
<evidence type="ECO:0000256" key="1">
    <source>
        <dbReference type="ARBA" id="ARBA00004141"/>
    </source>
</evidence>
<dbReference type="InterPro" id="IPR045082">
    <property type="entry name" value="ATP_syn_F0_a_bact/chloroplast"/>
</dbReference>
<dbReference type="PROSITE" id="PS00449">
    <property type="entry name" value="ATPASE_A"/>
    <property type="match status" value="1"/>
</dbReference>
<keyword evidence="10 12" id="KW-0472">Membrane</keyword>
<reference evidence="16" key="2">
    <citation type="submission" date="2017-09" db="EMBL/GenBank/DDBJ databases">
        <title>FDA dAtabase for Regulatory Grade micrObial Sequences (FDA-ARGOS): Supporting development and validation of Infectious Disease Dx tests.</title>
        <authorList>
            <person name="Minogue T."/>
            <person name="Wolcott M."/>
            <person name="Wasieloski L."/>
            <person name="Aguilar W."/>
            <person name="Moore D."/>
            <person name="Tallon L."/>
            <person name="Sadzewicz L."/>
            <person name="Ott S."/>
            <person name="Zhao X."/>
            <person name="Nagaraj S."/>
            <person name="Vavikolanu K."/>
            <person name="Aluvathingal J."/>
            <person name="Nadendla S."/>
            <person name="Sichtig H."/>
        </authorList>
    </citation>
    <scope>NUCLEOTIDE SEQUENCE [LARGE SCALE GENOMIC DNA]</scope>
    <source>
        <strain evidence="16">FDAARGOS_387</strain>
    </source>
</reference>
<dbReference type="NCBIfam" id="NF004477">
    <property type="entry name" value="PRK05815.1-1"/>
    <property type="match status" value="1"/>
</dbReference>
<dbReference type="GO" id="GO:0016787">
    <property type="term" value="F:hydrolase activity"/>
    <property type="evidence" value="ECO:0007669"/>
    <property type="project" value="UniProtKB-KW"/>
</dbReference>
<dbReference type="InterPro" id="IPR035908">
    <property type="entry name" value="F0_ATP_A_sf"/>
</dbReference>